<gene>
    <name evidence="2" type="primary">LOC108738526</name>
</gene>
<dbReference type="PANTHER" id="PTHR21261">
    <property type="entry name" value="BEAT PROTEIN"/>
    <property type="match status" value="1"/>
</dbReference>
<evidence type="ECO:0000313" key="2">
    <source>
        <dbReference type="RefSeq" id="XP_025834001.1"/>
    </source>
</evidence>
<dbReference type="AlphaFoldDB" id="A0A7F5RDF4"/>
<name>A0A7F5RDF4_AGRPL</name>
<accession>A0A7F5RDF4</accession>
<dbReference type="RefSeq" id="XP_025834001.1">
    <property type="nucleotide sequence ID" value="XM_025978216.1"/>
</dbReference>
<reference evidence="2" key="1">
    <citation type="submission" date="2025-08" db="UniProtKB">
        <authorList>
            <consortium name="RefSeq"/>
        </authorList>
    </citation>
    <scope>IDENTIFICATION</scope>
    <source>
        <tissue evidence="2">Entire body</tissue>
    </source>
</reference>
<sequence>MCFNKRINSKKSITNNSNGTQVVLTKIDFELSGDFSCEVTTDFSFSTGIDTKMMNVVQLPKQPPELWVDRRTLNSSHILYARCTSAPSRPPQTLKILINNQTVLATSEFGAASVTKVDDYNGSTTVTCIAQIFDLYEKIVEIQLDSFKDPTPEKVRADNSGSEKNCFNLLLVTSFVFVEIYLQGV</sequence>
<dbReference type="Proteomes" id="UP000192223">
    <property type="component" value="Unplaced"/>
</dbReference>
<dbReference type="PANTHER" id="PTHR21261:SF6">
    <property type="entry name" value="BEATEN PATH IIA-RELATED"/>
    <property type="match status" value="1"/>
</dbReference>
<organism evidence="1 2">
    <name type="scientific">Agrilus planipennis</name>
    <name type="common">Emerald ash borer</name>
    <name type="synonym">Agrilus marcopoli</name>
    <dbReference type="NCBI Taxonomy" id="224129"/>
    <lineage>
        <taxon>Eukaryota</taxon>
        <taxon>Metazoa</taxon>
        <taxon>Ecdysozoa</taxon>
        <taxon>Arthropoda</taxon>
        <taxon>Hexapoda</taxon>
        <taxon>Insecta</taxon>
        <taxon>Pterygota</taxon>
        <taxon>Neoptera</taxon>
        <taxon>Endopterygota</taxon>
        <taxon>Coleoptera</taxon>
        <taxon>Polyphaga</taxon>
        <taxon>Elateriformia</taxon>
        <taxon>Buprestoidea</taxon>
        <taxon>Buprestidae</taxon>
        <taxon>Agrilinae</taxon>
        <taxon>Agrilus</taxon>
    </lineage>
</organism>
<protein>
    <submittedName>
        <fullName evidence="2">Uncharacterized protein LOC108738526</fullName>
    </submittedName>
</protein>
<keyword evidence="1" id="KW-1185">Reference proteome</keyword>
<dbReference type="KEGG" id="apln:108738526"/>
<dbReference type="GeneID" id="108738526"/>
<dbReference type="InParanoid" id="A0A7F5RDF4"/>
<dbReference type="OrthoDB" id="6333371at2759"/>
<proteinExistence type="predicted"/>
<evidence type="ECO:0000313" key="1">
    <source>
        <dbReference type="Proteomes" id="UP000192223"/>
    </source>
</evidence>